<dbReference type="GO" id="GO:0051301">
    <property type="term" value="P:cell division"/>
    <property type="evidence" value="ECO:0007669"/>
    <property type="project" value="UniProtKB-KW"/>
</dbReference>
<evidence type="ECO:0000313" key="9">
    <source>
        <dbReference type="JaponicusDB" id="SJAG_01401"/>
    </source>
</evidence>
<sequence length="426" mass="48803">MNSHQALPIQDENRVKGPLKPITKATARPLRAALVDVSNVAKHPDGRSSTAGKDKLGELGAPSRKRALRELDPHDVSRPSKGGVQQETRSRSREGRDMKELKGRVDDFGQEVHPKRTKLSEEADEVALSKENARFGKSSANFPDVASNPLMVDEYTHEIFSYALRLEERCRPKANYMDGQRELTWKMRGILNDWLIEIHGSFCLTPETLFMAVNIVDRFLSLRACSLSRLQLVGITALFIASKYEEVMCPSIQNFVYMTNGGYTQEEMLEAERYILRTLDYDLSFPSPYNFLRRISKADSFDYQTRTLGKYLLEVYMFEPSLLRYRLSEVAAAAMYLARRLLRRGPWSSELVDCSCGYEEARLKPIAYIMLQYHSRGIEHKAFFRKYANKRYLKASIFVHQLVRNRYSPSHNVDDEANSEPSSSLA</sequence>
<evidence type="ECO:0000256" key="4">
    <source>
        <dbReference type="RuleBase" id="RU000383"/>
    </source>
</evidence>
<dbReference type="GO" id="GO:0031138">
    <property type="term" value="P:negative regulation of conjugation with cellular fusion"/>
    <property type="evidence" value="ECO:0007669"/>
    <property type="project" value="EnsemblFungi"/>
</dbReference>
<dbReference type="GO" id="GO:0000785">
    <property type="term" value="C:chromatin"/>
    <property type="evidence" value="ECO:0007669"/>
    <property type="project" value="EnsemblFungi"/>
</dbReference>
<dbReference type="OrthoDB" id="5590282at2759"/>
<evidence type="ECO:0000313" key="8">
    <source>
        <dbReference type="EMBL" id="EEB06355.1"/>
    </source>
</evidence>
<name>B6JXT7_SCHJY</name>
<dbReference type="GO" id="GO:0005815">
    <property type="term" value="C:microtubule organizing center"/>
    <property type="evidence" value="ECO:0000318"/>
    <property type="project" value="GO_Central"/>
</dbReference>
<evidence type="ECO:0000313" key="10">
    <source>
        <dbReference type="Proteomes" id="UP000001744"/>
    </source>
</evidence>
<dbReference type="InterPro" id="IPR039361">
    <property type="entry name" value="Cyclin"/>
</dbReference>
<comment type="similarity">
    <text evidence="4">Belongs to the cyclin family.</text>
</comment>
<dbReference type="GeneID" id="7048147"/>
<evidence type="ECO:0000259" key="6">
    <source>
        <dbReference type="SMART" id="SM00385"/>
    </source>
</evidence>
<dbReference type="STRING" id="402676.B6JXT7"/>
<dbReference type="CDD" id="cd20512">
    <property type="entry name" value="CYCLIN_CLBs_yeast_rpt2"/>
    <property type="match status" value="1"/>
</dbReference>
<organism evidence="8 10">
    <name type="scientific">Schizosaccharomyces japonicus (strain yFS275 / FY16936)</name>
    <name type="common">Fission yeast</name>
    <dbReference type="NCBI Taxonomy" id="402676"/>
    <lineage>
        <taxon>Eukaryota</taxon>
        <taxon>Fungi</taxon>
        <taxon>Dikarya</taxon>
        <taxon>Ascomycota</taxon>
        <taxon>Taphrinomycotina</taxon>
        <taxon>Schizosaccharomycetes</taxon>
        <taxon>Schizosaccharomycetales</taxon>
        <taxon>Schizosaccharomycetaceae</taxon>
        <taxon>Schizosaccharomyces</taxon>
    </lineage>
</organism>
<keyword evidence="1" id="KW-0132">Cell division</keyword>
<dbReference type="InterPro" id="IPR048258">
    <property type="entry name" value="Cyclins_cyclin-box"/>
</dbReference>
<dbReference type="InterPro" id="IPR036915">
    <property type="entry name" value="Cyclin-like_sf"/>
</dbReference>
<dbReference type="InterPro" id="IPR046965">
    <property type="entry name" value="Cyclin_A/B-like"/>
</dbReference>
<evidence type="ECO:0000256" key="1">
    <source>
        <dbReference type="ARBA" id="ARBA00022618"/>
    </source>
</evidence>
<dbReference type="Pfam" id="PF00134">
    <property type="entry name" value="Cyclin_N"/>
    <property type="match status" value="1"/>
</dbReference>
<dbReference type="InterPro" id="IPR013763">
    <property type="entry name" value="Cyclin-like_dom"/>
</dbReference>
<dbReference type="GO" id="GO:0061575">
    <property type="term" value="F:cyclin-dependent protein serine/threonine kinase activator activity"/>
    <property type="evidence" value="ECO:0007669"/>
    <property type="project" value="EnsemblFungi"/>
</dbReference>
<feature type="compositionally biased region" description="Basic and acidic residues" evidence="5">
    <location>
        <begin position="68"/>
        <end position="78"/>
    </location>
</feature>
<dbReference type="SMART" id="SM00385">
    <property type="entry name" value="CYCLIN"/>
    <property type="match status" value="2"/>
</dbReference>
<keyword evidence="2 4" id="KW-0195">Cyclin</keyword>
<feature type="region of interest" description="Disordered" evidence="5">
    <location>
        <begin position="1"/>
        <end position="124"/>
    </location>
</feature>
<dbReference type="GO" id="GO:0000082">
    <property type="term" value="P:G1/S transition of mitotic cell cycle"/>
    <property type="evidence" value="ECO:0000318"/>
    <property type="project" value="GO_Central"/>
</dbReference>
<dbReference type="GO" id="GO:0031568">
    <property type="term" value="P:mitotic G1 cell size control checkpoint signaling"/>
    <property type="evidence" value="ECO:0007669"/>
    <property type="project" value="EnsemblFungi"/>
</dbReference>
<evidence type="ECO:0000256" key="2">
    <source>
        <dbReference type="ARBA" id="ARBA00023127"/>
    </source>
</evidence>
<dbReference type="GO" id="GO:0000307">
    <property type="term" value="C:cyclin-dependent protein kinase holoenzyme complex"/>
    <property type="evidence" value="ECO:0000318"/>
    <property type="project" value="GO_Central"/>
</dbReference>
<dbReference type="RefSeq" id="XP_002172648.1">
    <property type="nucleotide sequence ID" value="XM_002172612.2"/>
</dbReference>
<keyword evidence="10" id="KW-1185">Reference proteome</keyword>
<dbReference type="Proteomes" id="UP000001744">
    <property type="component" value="Unassembled WGS sequence"/>
</dbReference>
<feature type="domain" description="Cyclin-like" evidence="6">
    <location>
        <begin position="193"/>
        <end position="277"/>
    </location>
</feature>
<dbReference type="InterPro" id="IPR004367">
    <property type="entry name" value="Cyclin_C-dom"/>
</dbReference>
<accession>B6JXT7</accession>
<dbReference type="GO" id="GO:0010520">
    <property type="term" value="P:regulation of reciprocal meiotic recombination"/>
    <property type="evidence" value="ECO:0007669"/>
    <property type="project" value="EnsemblFungi"/>
</dbReference>
<dbReference type="SUPFAM" id="SSF47954">
    <property type="entry name" value="Cyclin-like"/>
    <property type="match status" value="2"/>
</dbReference>
<dbReference type="Gene3D" id="1.10.472.10">
    <property type="entry name" value="Cyclin-like"/>
    <property type="match status" value="2"/>
</dbReference>
<dbReference type="GO" id="GO:0110044">
    <property type="term" value="P:regulation of cell cycle switching, mitotic to meiotic cell cycle"/>
    <property type="evidence" value="ECO:0007669"/>
    <property type="project" value="EnsemblFungi"/>
</dbReference>
<dbReference type="JaponicusDB" id="SJAG_01401">
    <property type="gene designation" value="cig2"/>
</dbReference>
<evidence type="ECO:0000259" key="7">
    <source>
        <dbReference type="SMART" id="SM01332"/>
    </source>
</evidence>
<dbReference type="EMBL" id="KE651168">
    <property type="protein sequence ID" value="EEB06355.1"/>
    <property type="molecule type" value="Genomic_DNA"/>
</dbReference>
<feature type="compositionally biased region" description="Basic and acidic residues" evidence="5">
    <location>
        <begin position="42"/>
        <end position="57"/>
    </location>
</feature>
<dbReference type="GO" id="GO:0005634">
    <property type="term" value="C:nucleus"/>
    <property type="evidence" value="ECO:0000318"/>
    <property type="project" value="GO_Central"/>
</dbReference>
<dbReference type="VEuPathDB" id="FungiDB:SJAG_01401"/>
<gene>
    <name evidence="9" type="primary">cig2</name>
    <name evidence="8" type="ORF">SJAG_01401</name>
</gene>
<feature type="domain" description="Cyclin C-terminal" evidence="7">
    <location>
        <begin position="286"/>
        <end position="401"/>
    </location>
</feature>
<dbReference type="InterPro" id="IPR006671">
    <property type="entry name" value="Cyclin_N"/>
</dbReference>
<dbReference type="PROSITE" id="PS00292">
    <property type="entry name" value="CYCLINS"/>
    <property type="match status" value="1"/>
</dbReference>
<dbReference type="GO" id="GO:0016538">
    <property type="term" value="F:cyclin-dependent protein serine/threonine kinase regulator activity"/>
    <property type="evidence" value="ECO:0000318"/>
    <property type="project" value="GO_Central"/>
</dbReference>
<proteinExistence type="inferred from homology"/>
<dbReference type="HOGENOM" id="CLU_020695_10_6_1"/>
<reference evidence="8 10" key="1">
    <citation type="journal article" date="2011" name="Science">
        <title>Comparative functional genomics of the fission yeasts.</title>
        <authorList>
            <person name="Rhind N."/>
            <person name="Chen Z."/>
            <person name="Yassour M."/>
            <person name="Thompson D.A."/>
            <person name="Haas B.J."/>
            <person name="Habib N."/>
            <person name="Wapinski I."/>
            <person name="Roy S."/>
            <person name="Lin M.F."/>
            <person name="Heiman D.I."/>
            <person name="Young S.K."/>
            <person name="Furuya K."/>
            <person name="Guo Y."/>
            <person name="Pidoux A."/>
            <person name="Chen H.M."/>
            <person name="Robbertse B."/>
            <person name="Goldberg J.M."/>
            <person name="Aoki K."/>
            <person name="Bayne E.H."/>
            <person name="Berlin A.M."/>
            <person name="Desjardins C.A."/>
            <person name="Dobbs E."/>
            <person name="Dukaj L."/>
            <person name="Fan L."/>
            <person name="FitzGerald M.G."/>
            <person name="French C."/>
            <person name="Gujja S."/>
            <person name="Hansen K."/>
            <person name="Keifenheim D."/>
            <person name="Levin J.Z."/>
            <person name="Mosher R.A."/>
            <person name="Mueller C.A."/>
            <person name="Pfiffner J."/>
            <person name="Priest M."/>
            <person name="Russ C."/>
            <person name="Smialowska A."/>
            <person name="Swoboda P."/>
            <person name="Sykes S.M."/>
            <person name="Vaughn M."/>
            <person name="Vengrova S."/>
            <person name="Yoder R."/>
            <person name="Zeng Q."/>
            <person name="Allshire R."/>
            <person name="Baulcombe D."/>
            <person name="Birren B.W."/>
            <person name="Brown W."/>
            <person name="Ekwall K."/>
            <person name="Kellis M."/>
            <person name="Leatherwood J."/>
            <person name="Levin H."/>
            <person name="Margalit H."/>
            <person name="Martienssen R."/>
            <person name="Nieduszynski C.A."/>
            <person name="Spatafora J.W."/>
            <person name="Friedman N."/>
            <person name="Dalgaard J.Z."/>
            <person name="Baumann P."/>
            <person name="Niki H."/>
            <person name="Regev A."/>
            <person name="Nusbaum C."/>
        </authorList>
    </citation>
    <scope>NUCLEOTIDE SEQUENCE [LARGE SCALE GENOMIC DNA]</scope>
    <source>
        <strain evidence="10">yFS275 / FY16936</strain>
    </source>
</reference>
<dbReference type="SMART" id="SM01332">
    <property type="entry name" value="Cyclin_C"/>
    <property type="match status" value="1"/>
</dbReference>
<dbReference type="GO" id="GO:0005737">
    <property type="term" value="C:cytoplasm"/>
    <property type="evidence" value="ECO:0000318"/>
    <property type="project" value="GO_Central"/>
</dbReference>
<dbReference type="PANTHER" id="PTHR10177">
    <property type="entry name" value="CYCLINS"/>
    <property type="match status" value="1"/>
</dbReference>
<feature type="domain" description="Cyclin-like" evidence="6">
    <location>
        <begin position="290"/>
        <end position="372"/>
    </location>
</feature>
<protein>
    <submittedName>
        <fullName evidence="8">G1/S-specific B-type cyclin Cig2</fullName>
    </submittedName>
</protein>
<dbReference type="OMA" id="IQNFVYM"/>
<dbReference type="PIRSF" id="PIRSF001771">
    <property type="entry name" value="Cyclin_A_B_D_E"/>
    <property type="match status" value="1"/>
</dbReference>
<dbReference type="AlphaFoldDB" id="B6JXT7"/>
<keyword evidence="3" id="KW-0131">Cell cycle</keyword>
<feature type="compositionally biased region" description="Basic and acidic residues" evidence="5">
    <location>
        <begin position="88"/>
        <end position="124"/>
    </location>
</feature>
<dbReference type="FunFam" id="1.10.472.10:FF:000001">
    <property type="entry name" value="G2/mitotic-specific cyclin"/>
    <property type="match status" value="1"/>
</dbReference>
<dbReference type="eggNOG" id="KOG0653">
    <property type="taxonomic scope" value="Eukaryota"/>
</dbReference>
<evidence type="ECO:0000256" key="5">
    <source>
        <dbReference type="SAM" id="MobiDB-lite"/>
    </source>
</evidence>
<dbReference type="GO" id="GO:0007089">
    <property type="term" value="P:traversing start control point of mitotic cell cycle"/>
    <property type="evidence" value="ECO:0000318"/>
    <property type="project" value="GO_Central"/>
</dbReference>
<dbReference type="Pfam" id="PF02984">
    <property type="entry name" value="Cyclin_C"/>
    <property type="match status" value="1"/>
</dbReference>
<dbReference type="CDD" id="cd20568">
    <property type="entry name" value="CYCLIN_CLBs_yeast_rpt1"/>
    <property type="match status" value="1"/>
</dbReference>
<evidence type="ECO:0000256" key="3">
    <source>
        <dbReference type="ARBA" id="ARBA00023306"/>
    </source>
</evidence>